<organism evidence="1 2">
    <name type="scientific">Streptomyces antimycoticus</name>
    <dbReference type="NCBI Taxonomy" id="68175"/>
    <lineage>
        <taxon>Bacteria</taxon>
        <taxon>Bacillati</taxon>
        <taxon>Actinomycetota</taxon>
        <taxon>Actinomycetes</taxon>
        <taxon>Kitasatosporales</taxon>
        <taxon>Streptomycetaceae</taxon>
        <taxon>Streptomyces</taxon>
        <taxon>Streptomyces violaceusniger group</taxon>
    </lineage>
</organism>
<dbReference type="Proteomes" id="UP000463951">
    <property type="component" value="Chromosome"/>
</dbReference>
<name>A0A499U9X1_9ACTN</name>
<gene>
    <name evidence="1" type="ORF">SSPO_001820</name>
</gene>
<proteinExistence type="predicted"/>
<evidence type="ECO:0000313" key="1">
    <source>
        <dbReference type="EMBL" id="BBJ37464.1"/>
    </source>
</evidence>
<sequence>MLVSSMHGIVPQPTANPGRSQPFPLAEWFCYPSRNVIITGFDAASEHTGRMCSSATSLHGGPHWIRAGGSCEYRRRSLPSHYGQRMTSDGVVVDEAVRAAWDSYRILEKRTSEEERRQAQQRVQAAMDTYGREEVSRGAVFLVDVLTVHIIGEQDGEEEDRLDPLSDLIPAVIRKLPGFELADPAQVPMVTGVLMAAAMGMDTVAWRGQFGTIPPKEALVHNFVLWLLADLFDSLAEQPGATDQLMRDTFNSMATDAG</sequence>
<reference evidence="1 2" key="1">
    <citation type="journal article" date="2020" name="Int. J. Syst. Evol. Microbiol.">
        <title>Reclassification of Streptomyces castelarensis and Streptomyces sporoclivatus as later heterotypic synonyms of Streptomyces antimycoticus.</title>
        <authorList>
            <person name="Komaki H."/>
            <person name="Tamura T."/>
        </authorList>
    </citation>
    <scope>NUCLEOTIDE SEQUENCE [LARGE SCALE GENOMIC DNA]</scope>
    <source>
        <strain evidence="1 2">NBRC 100767</strain>
    </source>
</reference>
<dbReference type="EMBL" id="AP019620">
    <property type="protein sequence ID" value="BBJ37464.1"/>
    <property type="molecule type" value="Genomic_DNA"/>
</dbReference>
<protein>
    <submittedName>
        <fullName evidence="1">Uncharacterized protein</fullName>
    </submittedName>
</protein>
<accession>A0A499U9X1</accession>
<dbReference type="AlphaFoldDB" id="A0A499U9X1"/>
<evidence type="ECO:0000313" key="2">
    <source>
        <dbReference type="Proteomes" id="UP000463951"/>
    </source>
</evidence>